<keyword evidence="2" id="KW-0413">Isomerase</keyword>
<comment type="caution">
    <text evidence="2">The sequence shown here is derived from an EMBL/GenBank/DDBJ whole genome shotgun (WGS) entry which is preliminary data.</text>
</comment>
<dbReference type="Gene3D" id="3.20.20.150">
    <property type="entry name" value="Divalent-metal-dependent TIM barrel enzymes"/>
    <property type="match status" value="1"/>
</dbReference>
<keyword evidence="3" id="KW-1185">Reference proteome</keyword>
<name>A0ABT4QJ53_9BACL</name>
<dbReference type="EMBL" id="JAQAGZ010000028">
    <property type="protein sequence ID" value="MCZ8516902.1"/>
    <property type="molecule type" value="Genomic_DNA"/>
</dbReference>
<feature type="domain" description="Xylose isomerase-like TIM barrel" evidence="1">
    <location>
        <begin position="22"/>
        <end position="178"/>
    </location>
</feature>
<dbReference type="GO" id="GO:0016853">
    <property type="term" value="F:isomerase activity"/>
    <property type="evidence" value="ECO:0007669"/>
    <property type="project" value="UniProtKB-KW"/>
</dbReference>
<accession>A0ABT4QJ53</accession>
<proteinExistence type="predicted"/>
<evidence type="ECO:0000313" key="3">
    <source>
        <dbReference type="Proteomes" id="UP001527882"/>
    </source>
</evidence>
<organism evidence="2 3">
    <name type="scientific">Paenibacillus gyeongsangnamensis</name>
    <dbReference type="NCBI Taxonomy" id="3388067"/>
    <lineage>
        <taxon>Bacteria</taxon>
        <taxon>Bacillati</taxon>
        <taxon>Bacillota</taxon>
        <taxon>Bacilli</taxon>
        <taxon>Bacillales</taxon>
        <taxon>Paenibacillaceae</taxon>
        <taxon>Paenibacillus</taxon>
    </lineage>
</organism>
<dbReference type="InterPro" id="IPR036237">
    <property type="entry name" value="Xyl_isomerase-like_sf"/>
</dbReference>
<dbReference type="InterPro" id="IPR013022">
    <property type="entry name" value="Xyl_isomerase-like_TIM-brl"/>
</dbReference>
<gene>
    <name evidence="2" type="ORF">O9H85_32005</name>
</gene>
<sequence>MELKMIKALWGMTGTLEEMFLQVSNAGYNGIEARLPAPEDESRFRELLEQYGFDYIAQLGRDGETIDSFAFHVERAASFNPILINSHSSRDDMPYDNQLKFFEKALEIERNIRIPIGHETHRRRAMFTPWTTERLLRDLPDLSITADFSHWCCVCESLLEDQVDRLALACSRTIHIHARIGYAQGPQVPDPRDPAFSSELEAHERWWRSIIQHRLKAGHSWTTITPEFGPPNYMHTLPFTKQPVSDLWDVCLWMANRCRVKGEEWMHERQ</sequence>
<evidence type="ECO:0000313" key="2">
    <source>
        <dbReference type="EMBL" id="MCZ8516902.1"/>
    </source>
</evidence>
<dbReference type="SUPFAM" id="SSF51658">
    <property type="entry name" value="Xylose isomerase-like"/>
    <property type="match status" value="1"/>
</dbReference>
<dbReference type="Proteomes" id="UP001527882">
    <property type="component" value="Unassembled WGS sequence"/>
</dbReference>
<reference evidence="2 3" key="1">
    <citation type="submission" date="2022-12" db="EMBL/GenBank/DDBJ databases">
        <title>Draft genome sequence of Paenibacillus sp. dW9.</title>
        <authorList>
            <person name="Choi E.-W."/>
            <person name="Kim D.-U."/>
        </authorList>
    </citation>
    <scope>NUCLEOTIDE SEQUENCE [LARGE SCALE GENOMIC DNA]</scope>
    <source>
        <strain evidence="3">dW9</strain>
    </source>
</reference>
<evidence type="ECO:0000259" key="1">
    <source>
        <dbReference type="Pfam" id="PF01261"/>
    </source>
</evidence>
<dbReference type="Pfam" id="PF01261">
    <property type="entry name" value="AP_endonuc_2"/>
    <property type="match status" value="1"/>
</dbReference>
<dbReference type="RefSeq" id="WP_269885435.1">
    <property type="nucleotide sequence ID" value="NZ_JAQAGZ010000028.1"/>
</dbReference>
<protein>
    <submittedName>
        <fullName evidence="2">Sugar phosphate isomerase/epimerase</fullName>
    </submittedName>
</protein>